<protein>
    <submittedName>
        <fullName evidence="3">Uncharacterized protein</fullName>
    </submittedName>
</protein>
<feature type="compositionally biased region" description="Polar residues" evidence="2">
    <location>
        <begin position="1"/>
        <end position="10"/>
    </location>
</feature>
<feature type="compositionally biased region" description="Polar residues" evidence="2">
    <location>
        <begin position="294"/>
        <end position="306"/>
    </location>
</feature>
<evidence type="ECO:0000313" key="4">
    <source>
        <dbReference type="Proteomes" id="UP001396898"/>
    </source>
</evidence>
<feature type="compositionally biased region" description="Basic and acidic residues" evidence="2">
    <location>
        <begin position="384"/>
        <end position="397"/>
    </location>
</feature>
<evidence type="ECO:0000256" key="2">
    <source>
        <dbReference type="SAM" id="MobiDB-lite"/>
    </source>
</evidence>
<feature type="region of interest" description="Disordered" evidence="2">
    <location>
        <begin position="293"/>
        <end position="330"/>
    </location>
</feature>
<evidence type="ECO:0000256" key="1">
    <source>
        <dbReference type="SAM" id="Coils"/>
    </source>
</evidence>
<feature type="compositionally biased region" description="Polar residues" evidence="2">
    <location>
        <begin position="399"/>
        <end position="415"/>
    </location>
</feature>
<accession>A0ABR1R3K0</accession>
<gene>
    <name evidence="3" type="ORF">PG991_015191</name>
</gene>
<keyword evidence="4" id="KW-1185">Reference proteome</keyword>
<feature type="coiled-coil region" evidence="1">
    <location>
        <begin position="188"/>
        <end position="222"/>
    </location>
</feature>
<keyword evidence="1" id="KW-0175">Coiled coil</keyword>
<feature type="compositionally biased region" description="Low complexity" evidence="2">
    <location>
        <begin position="16"/>
        <end position="25"/>
    </location>
</feature>
<evidence type="ECO:0000313" key="3">
    <source>
        <dbReference type="EMBL" id="KAK7998712.1"/>
    </source>
</evidence>
<name>A0ABR1R3K0_9PEZI</name>
<feature type="region of interest" description="Disordered" evidence="2">
    <location>
        <begin position="1"/>
        <end position="104"/>
    </location>
</feature>
<dbReference type="Proteomes" id="UP001396898">
    <property type="component" value="Unassembled WGS sequence"/>
</dbReference>
<dbReference type="EMBL" id="JAQQWI010000021">
    <property type="protein sequence ID" value="KAK7998712.1"/>
    <property type="molecule type" value="Genomic_DNA"/>
</dbReference>
<sequence length="721" mass="80363">MADSQTSSDESGGGAPLHSPPSSSSTLDRNRQMASSKSDSPSDDELALVRASQQFAKQGGNKLANQGPNPFVSTGPSNFGQQHGAFGNQIPRPGTAMPRHQNYGSQHNFMASPPVQRPHRNAVGHVGNNRGAIPFQECADMQDRLVTIQQYIRVSPGISSDLANNVQNQLITIGQELNAFFHNANRECQKAQYQAGELRVNMERLQQELLARKKQIDEFKSAYTNMAKDREVLMNKNGELAGRLGDAQAQNAQLKSTLQGQDMKHMAQVQNLEEEIKALRMSGDNHMQLVKVGDSSNNNPRRSSGLNPAAPAFGPRANAGQTDKGKGKMPMPEFPTSNASTIVPYNNNAGPGNVPERPLTPLAKKPNFGRQMPPQDARAYDTGYRSEKQSARNRRVDSVSASTSGQSGLVSHQSNQSISNVLTPYKSGLSEKIATGDDYEGVVDWEPEDIQKGFGRLYEMMEGLVATQHCNPPFNDVDKMLHRSHPDTWNYILAMGLPNPMQSATHMSHLLGDPQCRHFVIKRIVVDYLYNCLISPDAFREFSDEMDGHLEALQEKMRSKFPGNANGGRPQGVQRQRLIEDHSKLIKHVVYSHEGIEFRERSVMKHVNMLSTILRPMRNCTTSDEDAQKTLRIIMNYAFTVTSKLWTSAMTVHYFFPETGSKYSNGQMRPMNHLEIPPEQLQYSQWRVMLVVSPTLSLRDDRNPDSLRTHELMKADVLVMK</sequence>
<proteinExistence type="predicted"/>
<comment type="caution">
    <text evidence="3">The sequence shown here is derived from an EMBL/GenBank/DDBJ whole genome shotgun (WGS) entry which is preliminary data.</text>
</comment>
<organism evidence="3 4">
    <name type="scientific">Apiospora marii</name>
    <dbReference type="NCBI Taxonomy" id="335849"/>
    <lineage>
        <taxon>Eukaryota</taxon>
        <taxon>Fungi</taxon>
        <taxon>Dikarya</taxon>
        <taxon>Ascomycota</taxon>
        <taxon>Pezizomycotina</taxon>
        <taxon>Sordariomycetes</taxon>
        <taxon>Xylariomycetidae</taxon>
        <taxon>Amphisphaeriales</taxon>
        <taxon>Apiosporaceae</taxon>
        <taxon>Apiospora</taxon>
    </lineage>
</organism>
<feature type="region of interest" description="Disordered" evidence="2">
    <location>
        <begin position="348"/>
        <end position="415"/>
    </location>
</feature>
<reference evidence="3 4" key="1">
    <citation type="submission" date="2023-01" db="EMBL/GenBank/DDBJ databases">
        <title>Analysis of 21 Apiospora genomes using comparative genomics revels a genus with tremendous synthesis potential of carbohydrate active enzymes and secondary metabolites.</title>
        <authorList>
            <person name="Sorensen T."/>
        </authorList>
    </citation>
    <scope>NUCLEOTIDE SEQUENCE [LARGE SCALE GENOMIC DNA]</scope>
    <source>
        <strain evidence="3 4">CBS 20057</strain>
    </source>
</reference>
<feature type="compositionally biased region" description="Polar residues" evidence="2">
    <location>
        <begin position="63"/>
        <end position="81"/>
    </location>
</feature>